<dbReference type="Pfam" id="PF05345">
    <property type="entry name" value="He_PIG"/>
    <property type="match status" value="2"/>
</dbReference>
<dbReference type="InterPro" id="IPR015919">
    <property type="entry name" value="Cadherin-like_sf"/>
</dbReference>
<evidence type="ECO:0000313" key="3">
    <source>
        <dbReference type="Proteomes" id="UP000197025"/>
    </source>
</evidence>
<keyword evidence="3" id="KW-1185">Reference proteome</keyword>
<dbReference type="SUPFAM" id="SSF51445">
    <property type="entry name" value="(Trans)glycosidases"/>
    <property type="match status" value="1"/>
</dbReference>
<dbReference type="Gene3D" id="2.60.40.380">
    <property type="entry name" value="Purple acid phosphatase-like, N-terminal"/>
    <property type="match status" value="1"/>
</dbReference>
<dbReference type="GO" id="GO:0003993">
    <property type="term" value="F:acid phosphatase activity"/>
    <property type="evidence" value="ECO:0007669"/>
    <property type="project" value="InterPro"/>
</dbReference>
<feature type="domain" description="Fibronectin type-III" evidence="1">
    <location>
        <begin position="747"/>
        <end position="839"/>
    </location>
</feature>
<protein>
    <submittedName>
        <fullName evidence="2">Putative Ig domain-containing protein</fullName>
    </submittedName>
</protein>
<reference evidence="3" key="1">
    <citation type="submission" date="2017-06" db="EMBL/GenBank/DDBJ databases">
        <authorList>
            <person name="Varghese N."/>
            <person name="Submissions S."/>
        </authorList>
    </citation>
    <scope>NUCLEOTIDE SEQUENCE [LARGE SCALE GENOMIC DNA]</scope>
    <source>
        <strain evidence="3">JAD2</strain>
    </source>
</reference>
<sequence>MLRRLIVPAIAFAGLVIASAALSALLRTIPPTPNPPSLLQPEIPPPVVSDRSPVRGALSLSGSALPNGGLFILGDPIRLHIDQRPTRVRYRLTDAYGPADWTINGEIFESDGQIQVDPTGGAWLVLPTDRLTRYGFYRLDLFTDQGELQDLRIGLVDPIIRLGPDSPSPLGFIIAIDPYPGFAAQIAHLGIKWVHFDIPVDTDSSVLEALTPSVQSFVSEALSSDITPIFKLIGGAPPGARDYNSAFYQNLRRVAQAYREQVHNWIVGNEIDGCGWWQPCDFNLYVTFLRGVAQVIRSVDPSARILAADLYQGDSQVLRLMLEEERRDPGFTLFDVLSVHYLEEGSGEGLSPDGCCGSINTYLQVMQSYGVMKPVWNTEALSPLRGGIHWRPEESSYFRGGQVVPLLSPAKTLVGNLAVGAKKVFFFSYNYDQSLLDGNPARILTERALAVRALADQLQSAVYYGRISEAPSFVEGHLFKNGEETILVIWSNEGNRDIEAVANGINGPAVLFDPLGNRYPLQTINGRTKFRIHYEPQYLRGFTSLPSLTFGDPTNDPPYFISSPITAAVVGRPYFYNAEAYDPDPTGQPNSLVQVTYSLEQGPPGMQLNPDNGILQWIPQQAGRFAVRLRARDPQGASSVQEFEILVSSGSQNTPPVITSQPRTVFTSVGLPFAYNINAMDPDGDPVTYRIRSGPTWLSLDTQTGFLYGIPSSTGAFPVVVQATDTRGASAEQSFVLQVSPPQGAVPPAITSGPTAIPLATVAVIRWQTSQPADSRVRYGQNCDNWERTVTQTEWVVEHAVGLPGLSPQTTYCYEVQSVNSNGASEAKRGTFTTLSRESQVYLPLIARTGRSP</sequence>
<dbReference type="PANTHER" id="PTHR12631:SF10">
    <property type="entry name" value="BETA-XYLOSIDASE-LIKE PROTEIN-RELATED"/>
    <property type="match status" value="1"/>
</dbReference>
<dbReference type="InterPro" id="IPR006644">
    <property type="entry name" value="Cadg"/>
</dbReference>
<dbReference type="GO" id="GO:0005509">
    <property type="term" value="F:calcium ion binding"/>
    <property type="evidence" value="ECO:0007669"/>
    <property type="project" value="InterPro"/>
</dbReference>
<dbReference type="SMART" id="SM00060">
    <property type="entry name" value="FN3"/>
    <property type="match status" value="1"/>
</dbReference>
<dbReference type="GO" id="GO:0004553">
    <property type="term" value="F:hydrolase activity, hydrolyzing O-glycosyl compounds"/>
    <property type="evidence" value="ECO:0007669"/>
    <property type="project" value="TreeGrafter"/>
</dbReference>
<dbReference type="SUPFAM" id="SSF49363">
    <property type="entry name" value="Purple acid phosphatase, N-terminal domain"/>
    <property type="match status" value="1"/>
</dbReference>
<dbReference type="PROSITE" id="PS50853">
    <property type="entry name" value="FN3"/>
    <property type="match status" value="1"/>
</dbReference>
<dbReference type="EMBL" id="FYEK01000027">
    <property type="protein sequence ID" value="SNB65325.1"/>
    <property type="molecule type" value="Genomic_DNA"/>
</dbReference>
<evidence type="ECO:0000259" key="1">
    <source>
        <dbReference type="PROSITE" id="PS50853"/>
    </source>
</evidence>
<dbReference type="Proteomes" id="UP000197025">
    <property type="component" value="Unassembled WGS sequence"/>
</dbReference>
<organism evidence="2 3">
    <name type="scientific">Thermoflexus hugenholtzii JAD2</name>
    <dbReference type="NCBI Taxonomy" id="877466"/>
    <lineage>
        <taxon>Bacteria</taxon>
        <taxon>Bacillati</taxon>
        <taxon>Chloroflexota</taxon>
        <taxon>Thermoflexia</taxon>
        <taxon>Thermoflexales</taxon>
        <taxon>Thermoflexaceae</taxon>
        <taxon>Thermoflexus</taxon>
    </lineage>
</organism>
<dbReference type="InterPro" id="IPR051923">
    <property type="entry name" value="Glycosyl_Hydrolase_39"/>
</dbReference>
<accession>A0A212R0A3</accession>
<dbReference type="InParanoid" id="A0A212R0A3"/>
<dbReference type="AlphaFoldDB" id="A0A212R0A3"/>
<dbReference type="InterPro" id="IPR003961">
    <property type="entry name" value="FN3_dom"/>
</dbReference>
<dbReference type="InterPro" id="IPR017853">
    <property type="entry name" value="GH"/>
</dbReference>
<evidence type="ECO:0000313" key="2">
    <source>
        <dbReference type="EMBL" id="SNB65325.1"/>
    </source>
</evidence>
<dbReference type="OrthoDB" id="138764at2"/>
<proteinExistence type="predicted"/>
<dbReference type="InterPro" id="IPR013783">
    <property type="entry name" value="Ig-like_fold"/>
</dbReference>
<name>A0A212R0A3_9CHLR</name>
<dbReference type="GO" id="GO:0016020">
    <property type="term" value="C:membrane"/>
    <property type="evidence" value="ECO:0007669"/>
    <property type="project" value="InterPro"/>
</dbReference>
<dbReference type="Gene3D" id="2.60.40.10">
    <property type="entry name" value="Immunoglobulins"/>
    <property type="match status" value="2"/>
</dbReference>
<dbReference type="Gene3D" id="3.20.20.80">
    <property type="entry name" value="Glycosidases"/>
    <property type="match status" value="1"/>
</dbReference>
<dbReference type="PANTHER" id="PTHR12631">
    <property type="entry name" value="ALPHA-L-IDURONIDASE"/>
    <property type="match status" value="1"/>
</dbReference>
<gene>
    <name evidence="2" type="ORF">SAMN02746019_00009690</name>
</gene>
<dbReference type="RefSeq" id="WP_159461635.1">
    <property type="nucleotide sequence ID" value="NZ_FYEK01000027.1"/>
</dbReference>
<dbReference type="SUPFAM" id="SSF49313">
    <property type="entry name" value="Cadherin-like"/>
    <property type="match status" value="2"/>
</dbReference>
<dbReference type="InterPro" id="IPR008963">
    <property type="entry name" value="Purple_acid_Pase-like_N"/>
</dbReference>
<dbReference type="SMART" id="SM00736">
    <property type="entry name" value="CADG"/>
    <property type="match status" value="1"/>
</dbReference>